<feature type="compositionally biased region" description="Basic residues" evidence="1">
    <location>
        <begin position="132"/>
        <end position="143"/>
    </location>
</feature>
<organism evidence="2 3">
    <name type="scientific">Elysia crispata</name>
    <name type="common">lettuce slug</name>
    <dbReference type="NCBI Taxonomy" id="231223"/>
    <lineage>
        <taxon>Eukaryota</taxon>
        <taxon>Metazoa</taxon>
        <taxon>Spiralia</taxon>
        <taxon>Lophotrochozoa</taxon>
        <taxon>Mollusca</taxon>
        <taxon>Gastropoda</taxon>
        <taxon>Heterobranchia</taxon>
        <taxon>Euthyneura</taxon>
        <taxon>Panpulmonata</taxon>
        <taxon>Sacoglossa</taxon>
        <taxon>Placobranchoidea</taxon>
        <taxon>Plakobranchidae</taxon>
        <taxon>Elysia</taxon>
    </lineage>
</organism>
<feature type="compositionally biased region" description="Polar residues" evidence="1">
    <location>
        <begin position="120"/>
        <end position="129"/>
    </location>
</feature>
<proteinExistence type="predicted"/>
<protein>
    <submittedName>
        <fullName evidence="2">Uncharacterized protein</fullName>
    </submittedName>
</protein>
<dbReference type="AlphaFoldDB" id="A0AAE1DBY1"/>
<reference evidence="2" key="1">
    <citation type="journal article" date="2023" name="G3 (Bethesda)">
        <title>A reference genome for the long-term kleptoplast-retaining sea slug Elysia crispata morphotype clarki.</title>
        <authorList>
            <person name="Eastman K.E."/>
            <person name="Pendleton A.L."/>
            <person name="Shaikh M.A."/>
            <person name="Suttiyut T."/>
            <person name="Ogas R."/>
            <person name="Tomko P."/>
            <person name="Gavelis G."/>
            <person name="Widhalm J.R."/>
            <person name="Wisecaver J.H."/>
        </authorList>
    </citation>
    <scope>NUCLEOTIDE SEQUENCE</scope>
    <source>
        <strain evidence="2">ECLA1</strain>
    </source>
</reference>
<comment type="caution">
    <text evidence="2">The sequence shown here is derived from an EMBL/GenBank/DDBJ whole genome shotgun (WGS) entry which is preliminary data.</text>
</comment>
<accession>A0AAE1DBY1</accession>
<gene>
    <name evidence="2" type="ORF">RRG08_056610</name>
</gene>
<evidence type="ECO:0000313" key="2">
    <source>
        <dbReference type="EMBL" id="KAK3765059.1"/>
    </source>
</evidence>
<dbReference type="EMBL" id="JAWDGP010004355">
    <property type="protein sequence ID" value="KAK3765059.1"/>
    <property type="molecule type" value="Genomic_DNA"/>
</dbReference>
<evidence type="ECO:0000313" key="3">
    <source>
        <dbReference type="Proteomes" id="UP001283361"/>
    </source>
</evidence>
<sequence length="143" mass="15818">MPVGACGCLWVPLDVWKLSGCLWVPLDACGYLWAPVGASGCLWVPLDACVCLTSRSYYSDGRHAGYRLYLVPLGRSLLCHVSKELRSRIRLTRLCSILRLPVPERVPVVGTLSKVPSHVSPDSHNQVTPASGRRHTTRRSPQR</sequence>
<dbReference type="Proteomes" id="UP001283361">
    <property type="component" value="Unassembled WGS sequence"/>
</dbReference>
<evidence type="ECO:0000256" key="1">
    <source>
        <dbReference type="SAM" id="MobiDB-lite"/>
    </source>
</evidence>
<name>A0AAE1DBY1_9GAST</name>
<feature type="region of interest" description="Disordered" evidence="1">
    <location>
        <begin position="113"/>
        <end position="143"/>
    </location>
</feature>
<keyword evidence="3" id="KW-1185">Reference proteome</keyword>